<proteinExistence type="predicted"/>
<dbReference type="GO" id="GO:0004252">
    <property type="term" value="F:serine-type endopeptidase activity"/>
    <property type="evidence" value="ECO:0007669"/>
    <property type="project" value="InterPro"/>
</dbReference>
<dbReference type="PANTHER" id="PTHR43066:SF21">
    <property type="entry name" value="UBIQUITIN-ASSOCIATED DOMAIN-CONTAINING PROTEIN 2"/>
    <property type="match status" value="1"/>
</dbReference>
<evidence type="ECO:0000256" key="6">
    <source>
        <dbReference type="SAM" id="Phobius"/>
    </source>
</evidence>
<dbReference type="OrthoDB" id="272778at2759"/>
<feature type="domain" description="Peptidase S54 rhomboid" evidence="7">
    <location>
        <begin position="44"/>
        <end position="194"/>
    </location>
</feature>
<dbReference type="InterPro" id="IPR035952">
    <property type="entry name" value="Rhomboid-like_sf"/>
</dbReference>
<feature type="transmembrane region" description="Helical" evidence="6">
    <location>
        <begin position="113"/>
        <end position="134"/>
    </location>
</feature>
<dbReference type="SMART" id="SM01160">
    <property type="entry name" value="DUF1751"/>
    <property type="match status" value="1"/>
</dbReference>
<feature type="transmembrane region" description="Helical" evidence="6">
    <location>
        <begin position="49"/>
        <end position="72"/>
    </location>
</feature>
<comment type="subcellular location">
    <subcellularLocation>
        <location evidence="1">Membrane</location>
        <topology evidence="1">Multi-pass membrane protein</topology>
    </subcellularLocation>
</comment>
<dbReference type="Proteomes" id="UP000028524">
    <property type="component" value="Unassembled WGS sequence"/>
</dbReference>
<dbReference type="HOGENOM" id="CLU_057574_0_0_1"/>
<keyword evidence="3 6" id="KW-1133">Transmembrane helix</keyword>
<evidence type="ECO:0000256" key="5">
    <source>
        <dbReference type="SAM" id="MobiDB-lite"/>
    </source>
</evidence>
<dbReference type="InParanoid" id="A0A084QRM9"/>
<protein>
    <recommendedName>
        <fullName evidence="7">Peptidase S54 rhomboid domain-containing protein</fullName>
    </recommendedName>
</protein>
<dbReference type="PANTHER" id="PTHR43066">
    <property type="entry name" value="RHOMBOID-RELATED PROTEIN"/>
    <property type="match status" value="1"/>
</dbReference>
<evidence type="ECO:0000313" key="9">
    <source>
        <dbReference type="Proteomes" id="UP000028524"/>
    </source>
</evidence>
<feature type="transmembrane region" description="Helical" evidence="6">
    <location>
        <begin position="12"/>
        <end position="28"/>
    </location>
</feature>
<keyword evidence="2 6" id="KW-0812">Transmembrane</keyword>
<dbReference type="STRING" id="1283841.A0A084QRM9"/>
<evidence type="ECO:0000256" key="4">
    <source>
        <dbReference type="ARBA" id="ARBA00023136"/>
    </source>
</evidence>
<dbReference type="OMA" id="RYRQFWR"/>
<dbReference type="EMBL" id="KL660417">
    <property type="protein sequence ID" value="KFA66614.1"/>
    <property type="molecule type" value="Genomic_DNA"/>
</dbReference>
<dbReference type="InterPro" id="IPR022764">
    <property type="entry name" value="Peptidase_S54_rhomboid_dom"/>
</dbReference>
<name>A0A084QRM9_STAC4</name>
<reference evidence="8 9" key="1">
    <citation type="journal article" date="2014" name="BMC Genomics">
        <title>Comparative genome sequencing reveals chemotype-specific gene clusters in the toxigenic black mold Stachybotrys.</title>
        <authorList>
            <person name="Semeiks J."/>
            <person name="Borek D."/>
            <person name="Otwinowski Z."/>
            <person name="Grishin N.V."/>
        </authorList>
    </citation>
    <scope>NUCLEOTIDE SEQUENCE [LARGE SCALE GENOMIC DNA]</scope>
    <source>
        <strain evidence="8 9">IBT 40285</strain>
    </source>
</reference>
<keyword evidence="9" id="KW-1185">Reference proteome</keyword>
<feature type="transmembrane region" description="Helical" evidence="6">
    <location>
        <begin position="168"/>
        <end position="192"/>
    </location>
</feature>
<dbReference type="Pfam" id="PF01694">
    <property type="entry name" value="Rhomboid"/>
    <property type="match status" value="1"/>
</dbReference>
<evidence type="ECO:0000259" key="7">
    <source>
        <dbReference type="Pfam" id="PF01694"/>
    </source>
</evidence>
<accession>A0A084QRM9</accession>
<dbReference type="Gene3D" id="1.20.1540.10">
    <property type="entry name" value="Rhomboid-like"/>
    <property type="match status" value="1"/>
</dbReference>
<evidence type="ECO:0000256" key="3">
    <source>
        <dbReference type="ARBA" id="ARBA00022989"/>
    </source>
</evidence>
<dbReference type="SUPFAM" id="SSF144091">
    <property type="entry name" value="Rhomboid-like"/>
    <property type="match status" value="1"/>
</dbReference>
<evidence type="ECO:0000256" key="1">
    <source>
        <dbReference type="ARBA" id="ARBA00004141"/>
    </source>
</evidence>
<evidence type="ECO:0000313" key="8">
    <source>
        <dbReference type="EMBL" id="KFA66614.1"/>
    </source>
</evidence>
<feature type="transmembrane region" description="Helical" evidence="6">
    <location>
        <begin position="84"/>
        <end position="106"/>
    </location>
</feature>
<dbReference type="GO" id="GO:0016020">
    <property type="term" value="C:membrane"/>
    <property type="evidence" value="ECO:0007669"/>
    <property type="project" value="UniProtKB-SubCell"/>
</dbReference>
<sequence>MSLAGTPVSRLLLIGVVSTSIAASLLDLKHYSFILIDTHLWRYRQLWRLLTYQLCYTNSTEVLFAAITLHNLRSVERMWGPRKYASFLVVAYLITSVVPPLIMTALRPLAPSLFNYMPAGLTPVVFAVLAQFHAMVPHIYKYRVATPQTQSSTEPFVGWTLSDKSYKYAIALHLALLQWPGSVIGAIVGWIAGYSWREGLLPPSVVSWRLPGWLVGRVTQRRSAELEGLRRRLEGGDGAAVVATGVQGQAEHSTERRRPGQHTDELGNGL</sequence>
<feature type="region of interest" description="Disordered" evidence="5">
    <location>
        <begin position="245"/>
        <end position="270"/>
    </location>
</feature>
<gene>
    <name evidence="8" type="ORF">S40285_03075</name>
</gene>
<evidence type="ECO:0000256" key="2">
    <source>
        <dbReference type="ARBA" id="ARBA00022692"/>
    </source>
</evidence>
<dbReference type="FunCoup" id="A0A084QRM9">
    <property type="interactions" value="14"/>
</dbReference>
<feature type="compositionally biased region" description="Basic and acidic residues" evidence="5">
    <location>
        <begin position="252"/>
        <end position="270"/>
    </location>
</feature>
<dbReference type="AlphaFoldDB" id="A0A084QRM9"/>
<keyword evidence="4 6" id="KW-0472">Membrane</keyword>
<organism evidence="8 9">
    <name type="scientific">Stachybotrys chlorohalonatus (strain IBT 40285)</name>
    <dbReference type="NCBI Taxonomy" id="1283841"/>
    <lineage>
        <taxon>Eukaryota</taxon>
        <taxon>Fungi</taxon>
        <taxon>Dikarya</taxon>
        <taxon>Ascomycota</taxon>
        <taxon>Pezizomycotina</taxon>
        <taxon>Sordariomycetes</taxon>
        <taxon>Hypocreomycetidae</taxon>
        <taxon>Hypocreales</taxon>
        <taxon>Stachybotryaceae</taxon>
        <taxon>Stachybotrys</taxon>
    </lineage>
</organism>